<gene>
    <name evidence="1" type="ORF">LXM26_07490</name>
</gene>
<name>A0A9X1TEC1_9BACT</name>
<sequence length="242" mass="27221">MTYLSATIQEQIKAIPDDTSFGYGQLTIPARQYQSAAKVLERLQKKGLIRKLSKGIFYKPKKTIFGEKKPGEEQILKPYLYRDSQRIAYITGTYLYNQMGLTTQVPAIIQIASRDRRIFINRGTIQATAVKSYVDVSEDNYRLLGLLDALKDMKDIADLDLQAAIEIVTNQIRQLTKGELTEIVGYALKYPPRVRALLGAILSVMGKAAIAKILKESLNPLTVFKLGINDRLLPSAPEWNIQ</sequence>
<proteinExistence type="predicted"/>
<dbReference type="Proteomes" id="UP001139000">
    <property type="component" value="Unassembled WGS sequence"/>
</dbReference>
<dbReference type="AlphaFoldDB" id="A0A9X1TEC1"/>
<keyword evidence="2" id="KW-1185">Reference proteome</keyword>
<evidence type="ECO:0000313" key="1">
    <source>
        <dbReference type="EMBL" id="MCF0061330.1"/>
    </source>
</evidence>
<comment type="caution">
    <text evidence="1">The sequence shown here is derived from an EMBL/GenBank/DDBJ whole genome shotgun (WGS) entry which is preliminary data.</text>
</comment>
<reference evidence="1" key="1">
    <citation type="submission" date="2021-12" db="EMBL/GenBank/DDBJ databases">
        <title>Novel species in genus Dyadobacter.</title>
        <authorList>
            <person name="Ma C."/>
        </authorList>
    </citation>
    <scope>NUCLEOTIDE SEQUENCE</scope>
    <source>
        <strain evidence="1">LJ419</strain>
    </source>
</reference>
<dbReference type="Pfam" id="PF19570">
    <property type="entry name" value="DUF6088"/>
    <property type="match status" value="1"/>
</dbReference>
<accession>A0A9X1TEC1</accession>
<protein>
    <submittedName>
        <fullName evidence="1">DUF6088 family protein</fullName>
    </submittedName>
</protein>
<dbReference type="RefSeq" id="WP_234654553.1">
    <property type="nucleotide sequence ID" value="NZ_CP094997.1"/>
</dbReference>
<organism evidence="1 2">
    <name type="scientific">Dyadobacter chenwenxiniae</name>
    <dbReference type="NCBI Taxonomy" id="2906456"/>
    <lineage>
        <taxon>Bacteria</taxon>
        <taxon>Pseudomonadati</taxon>
        <taxon>Bacteroidota</taxon>
        <taxon>Cytophagia</taxon>
        <taxon>Cytophagales</taxon>
        <taxon>Spirosomataceae</taxon>
        <taxon>Dyadobacter</taxon>
    </lineage>
</organism>
<evidence type="ECO:0000313" key="2">
    <source>
        <dbReference type="Proteomes" id="UP001139000"/>
    </source>
</evidence>
<dbReference type="EMBL" id="JAJTTC010000001">
    <property type="protein sequence ID" value="MCF0061330.1"/>
    <property type="molecule type" value="Genomic_DNA"/>
</dbReference>
<dbReference type="InterPro" id="IPR045738">
    <property type="entry name" value="DUF6088"/>
</dbReference>